<evidence type="ECO:0000313" key="2">
    <source>
        <dbReference type="Proteomes" id="UP001265259"/>
    </source>
</evidence>
<reference evidence="1 2" key="1">
    <citation type="submission" date="2023-09" db="EMBL/GenBank/DDBJ databases">
        <authorList>
            <person name="Rey-Velasco X."/>
        </authorList>
    </citation>
    <scope>NUCLEOTIDE SEQUENCE [LARGE SCALE GENOMIC DNA]</scope>
    <source>
        <strain evidence="1 2">F158</strain>
    </source>
</reference>
<name>A0ABU3DL32_9RHOB</name>
<dbReference type="RefSeq" id="WP_311693862.1">
    <property type="nucleotide sequence ID" value="NZ_JAVRHL010000004.1"/>
</dbReference>
<gene>
    <name evidence="1" type="ORF">RM543_17120</name>
</gene>
<organism evidence="1 2">
    <name type="scientific">Tropicimonas omnivorans</name>
    <dbReference type="NCBI Taxonomy" id="3075590"/>
    <lineage>
        <taxon>Bacteria</taxon>
        <taxon>Pseudomonadati</taxon>
        <taxon>Pseudomonadota</taxon>
        <taxon>Alphaproteobacteria</taxon>
        <taxon>Rhodobacterales</taxon>
        <taxon>Roseobacteraceae</taxon>
        <taxon>Tropicimonas</taxon>
    </lineage>
</organism>
<comment type="caution">
    <text evidence="1">The sequence shown here is derived from an EMBL/GenBank/DDBJ whole genome shotgun (WGS) entry which is preliminary data.</text>
</comment>
<keyword evidence="2" id="KW-1185">Reference proteome</keyword>
<dbReference type="EMBL" id="JAVRHL010000004">
    <property type="protein sequence ID" value="MDT0684407.1"/>
    <property type="molecule type" value="Genomic_DNA"/>
</dbReference>
<proteinExistence type="predicted"/>
<accession>A0ABU3DL32</accession>
<sequence>MPPVIADALTLTGLFLTLVGAGVAARAVILRPEDAVRIGVSRIADATFEENLKLSAVQNLLRSSRLAKWGLGAVAVGTLFQAVPVAARLFL</sequence>
<evidence type="ECO:0000313" key="1">
    <source>
        <dbReference type="EMBL" id="MDT0684407.1"/>
    </source>
</evidence>
<dbReference type="Proteomes" id="UP001265259">
    <property type="component" value="Unassembled WGS sequence"/>
</dbReference>
<protein>
    <submittedName>
        <fullName evidence="1">Uncharacterized protein</fullName>
    </submittedName>
</protein>